<name>A0ABS8UKJ2_DATST</name>
<dbReference type="PANTHER" id="PTHR46422">
    <property type="entry name" value="SERINE/THREONINE-PROTEIN PHOSPHATASE BSL3"/>
    <property type="match status" value="1"/>
</dbReference>
<proteinExistence type="predicted"/>
<dbReference type="EMBL" id="JACEIK010002133">
    <property type="protein sequence ID" value="MCD9559334.1"/>
    <property type="molecule type" value="Genomic_DNA"/>
</dbReference>
<keyword evidence="3" id="KW-1185">Reference proteome</keyword>
<comment type="caution">
    <text evidence="2">The sequence shown here is derived from an EMBL/GenBank/DDBJ whole genome shotgun (WGS) entry which is preliminary data.</text>
</comment>
<evidence type="ECO:0000313" key="3">
    <source>
        <dbReference type="Proteomes" id="UP000823775"/>
    </source>
</evidence>
<protein>
    <submittedName>
        <fullName evidence="2">Serine/threonine-protein phosphatase bsl2</fullName>
    </submittedName>
</protein>
<evidence type="ECO:0000256" key="1">
    <source>
        <dbReference type="SAM" id="MobiDB-lite"/>
    </source>
</evidence>
<evidence type="ECO:0000313" key="2">
    <source>
        <dbReference type="EMBL" id="MCD9559334.1"/>
    </source>
</evidence>
<feature type="compositionally biased region" description="Low complexity" evidence="1">
    <location>
        <begin position="44"/>
        <end position="54"/>
    </location>
</feature>
<accession>A0ABS8UKJ2</accession>
<reference evidence="2 3" key="1">
    <citation type="journal article" date="2021" name="BMC Genomics">
        <title>Datura genome reveals duplications of psychoactive alkaloid biosynthetic genes and high mutation rate following tissue culture.</title>
        <authorList>
            <person name="Rajewski A."/>
            <person name="Carter-House D."/>
            <person name="Stajich J."/>
            <person name="Litt A."/>
        </authorList>
    </citation>
    <scope>NUCLEOTIDE SEQUENCE [LARGE SCALE GENOMIC DNA]</scope>
    <source>
        <strain evidence="2">AR-01</strain>
    </source>
</reference>
<feature type="region of interest" description="Disordered" evidence="1">
    <location>
        <begin position="1"/>
        <end position="59"/>
    </location>
</feature>
<sequence>MDVCSTMSLESDHRQNNGATSEHLKIQSLPGGSPPETPKDEQQSETSQQHQSSTPVSGPRCALTYSVVHAVMEKKEDGLGSRCGHTLAIVPAVAEEVSPFSIKEAA</sequence>
<gene>
    <name evidence="2" type="primary">BSL2_2</name>
    <name evidence="2" type="ORF">HAX54_017234</name>
</gene>
<dbReference type="Proteomes" id="UP000823775">
    <property type="component" value="Unassembled WGS sequence"/>
</dbReference>
<dbReference type="PANTHER" id="PTHR46422:SF9">
    <property type="entry name" value="SERINE_THREONINE-PROTEIN PHOSPHATASE"/>
    <property type="match status" value="1"/>
</dbReference>
<organism evidence="2 3">
    <name type="scientific">Datura stramonium</name>
    <name type="common">Jimsonweed</name>
    <name type="synonym">Common thornapple</name>
    <dbReference type="NCBI Taxonomy" id="4076"/>
    <lineage>
        <taxon>Eukaryota</taxon>
        <taxon>Viridiplantae</taxon>
        <taxon>Streptophyta</taxon>
        <taxon>Embryophyta</taxon>
        <taxon>Tracheophyta</taxon>
        <taxon>Spermatophyta</taxon>
        <taxon>Magnoliopsida</taxon>
        <taxon>eudicotyledons</taxon>
        <taxon>Gunneridae</taxon>
        <taxon>Pentapetalae</taxon>
        <taxon>asterids</taxon>
        <taxon>lamiids</taxon>
        <taxon>Solanales</taxon>
        <taxon>Solanaceae</taxon>
        <taxon>Solanoideae</taxon>
        <taxon>Datureae</taxon>
        <taxon>Datura</taxon>
    </lineage>
</organism>